<dbReference type="InterPro" id="IPR036571">
    <property type="entry name" value="MECDP_synthase_sf"/>
</dbReference>
<keyword evidence="6 8" id="KW-0414">Isoprene biosynthesis</keyword>
<evidence type="ECO:0000256" key="7">
    <source>
        <dbReference type="ARBA" id="ARBA00023239"/>
    </source>
</evidence>
<dbReference type="STRING" id="39841.SAMN05660836_02095"/>
<feature type="binding site" evidence="8">
    <location>
        <position position="15"/>
    </location>
    <ligand>
        <name>a divalent metal cation</name>
        <dbReference type="ChEBI" id="CHEBI:60240"/>
    </ligand>
</feature>
<evidence type="ECO:0000256" key="5">
    <source>
        <dbReference type="ARBA" id="ARBA00022723"/>
    </source>
</evidence>
<feature type="binding site" evidence="8">
    <location>
        <begin position="13"/>
        <end position="15"/>
    </location>
    <ligand>
        <name>4-CDP-2-C-methyl-D-erythritol 2-phosphate</name>
        <dbReference type="ChEBI" id="CHEBI:57919"/>
    </ligand>
</feature>
<feature type="binding site" evidence="8">
    <location>
        <begin position="66"/>
        <end position="70"/>
    </location>
    <ligand>
        <name>4-CDP-2-C-methyl-D-erythritol 2-phosphate</name>
        <dbReference type="ChEBI" id="CHEBI:57919"/>
    </ligand>
</feature>
<dbReference type="GO" id="GO:0019288">
    <property type="term" value="P:isopentenyl diphosphate biosynthetic process, methylerythritol 4-phosphate pathway"/>
    <property type="evidence" value="ECO:0007669"/>
    <property type="project" value="UniProtKB-UniRule"/>
</dbReference>
<comment type="function">
    <text evidence="8">Involved in the biosynthesis of isopentenyl diphosphate (IPP) and dimethylallyl diphosphate (DMAPP), two major building blocks of isoprenoid compounds. Catalyzes the conversion of 4-diphosphocytidyl-2-C-methyl-D-erythritol 2-phosphate (CDP-ME2P) to 2-C-methyl-D-erythritol 2,4-cyclodiphosphate (ME-CPP) with a corresponding release of cytidine 5-monophosphate (CMP).</text>
</comment>
<evidence type="ECO:0000313" key="12">
    <source>
        <dbReference type="Proteomes" id="UP000199611"/>
    </source>
</evidence>
<keyword evidence="7 8" id="KW-0456">Lyase</keyword>
<comment type="cofactor">
    <cofactor evidence="8">
        <name>a divalent metal cation</name>
        <dbReference type="ChEBI" id="CHEBI:60240"/>
    </cofactor>
    <text evidence="8">Binds 1 divalent metal cation per subunit.</text>
</comment>
<feature type="binding site" evidence="8">
    <location>
        <position position="144"/>
    </location>
    <ligand>
        <name>4-CDP-2-C-methyl-D-erythritol 2-phosphate</name>
        <dbReference type="ChEBI" id="CHEBI:57919"/>
    </ligand>
</feature>
<feature type="binding site" evidence="8">
    <location>
        <begin position="39"/>
        <end position="40"/>
    </location>
    <ligand>
        <name>4-CDP-2-C-methyl-D-erythritol 2-phosphate</name>
        <dbReference type="ChEBI" id="CHEBI:57919"/>
    </ligand>
</feature>
<dbReference type="NCBIfam" id="TIGR00151">
    <property type="entry name" value="ispF"/>
    <property type="match status" value="1"/>
</dbReference>
<evidence type="ECO:0000256" key="9">
    <source>
        <dbReference type="RuleBase" id="RU004395"/>
    </source>
</evidence>
<evidence type="ECO:0000256" key="1">
    <source>
        <dbReference type="ARBA" id="ARBA00000200"/>
    </source>
</evidence>
<dbReference type="HAMAP" id="MF_00107">
    <property type="entry name" value="IspF"/>
    <property type="match status" value="1"/>
</dbReference>
<comment type="pathway">
    <text evidence="2 8">Isoprenoid biosynthesis; isopentenyl diphosphate biosynthesis via DXP pathway; isopentenyl diphosphate from 1-deoxy-D-xylulose 5-phosphate: step 4/6.</text>
</comment>
<feature type="binding site" evidence="8">
    <location>
        <position position="47"/>
    </location>
    <ligand>
        <name>a divalent metal cation</name>
        <dbReference type="ChEBI" id="CHEBI:60240"/>
    </ligand>
</feature>
<dbReference type="Proteomes" id="UP000199611">
    <property type="component" value="Unassembled WGS sequence"/>
</dbReference>
<dbReference type="CDD" id="cd00554">
    <property type="entry name" value="MECDP_synthase"/>
    <property type="match status" value="1"/>
</dbReference>
<protein>
    <recommendedName>
        <fullName evidence="4 8">2-C-methyl-D-erythritol 2,4-cyclodiphosphate synthase</fullName>
        <shortName evidence="8">MECDP-synthase</shortName>
        <shortName evidence="8">MECPP-synthase</shortName>
        <shortName evidence="8">MECPS</shortName>
        <ecNumber evidence="4 8">4.6.1.12</ecNumber>
    </recommendedName>
</protein>
<dbReference type="GO" id="GO:0016114">
    <property type="term" value="P:terpenoid biosynthetic process"/>
    <property type="evidence" value="ECO:0007669"/>
    <property type="project" value="InterPro"/>
</dbReference>
<comment type="similarity">
    <text evidence="3 8 9">Belongs to the IspF family.</text>
</comment>
<comment type="subunit">
    <text evidence="8">Homotrimer.</text>
</comment>
<feature type="binding site" evidence="8">
    <location>
        <position position="147"/>
    </location>
    <ligand>
        <name>4-CDP-2-C-methyl-D-erythritol 2-phosphate</name>
        <dbReference type="ChEBI" id="CHEBI:57919"/>
    </ligand>
</feature>
<organism evidence="11 12">
    <name type="scientific">Thermodesulforhabdus norvegica</name>
    <dbReference type="NCBI Taxonomy" id="39841"/>
    <lineage>
        <taxon>Bacteria</taxon>
        <taxon>Pseudomonadati</taxon>
        <taxon>Thermodesulfobacteriota</taxon>
        <taxon>Syntrophobacteria</taxon>
        <taxon>Syntrophobacterales</taxon>
        <taxon>Thermodesulforhabdaceae</taxon>
        <taxon>Thermodesulforhabdus</taxon>
    </lineage>
</organism>
<dbReference type="PANTHER" id="PTHR43181">
    <property type="entry name" value="2-C-METHYL-D-ERYTHRITOL 2,4-CYCLODIPHOSPHATE SYNTHASE, CHLOROPLASTIC"/>
    <property type="match status" value="1"/>
</dbReference>
<dbReference type="FunFam" id="3.30.1330.50:FF:000001">
    <property type="entry name" value="2-C-methyl-D-erythritol 2,4-cyclodiphosphate synthase"/>
    <property type="match status" value="1"/>
</dbReference>
<dbReference type="PROSITE" id="PS01350">
    <property type="entry name" value="ISPF"/>
    <property type="match status" value="1"/>
</dbReference>
<comment type="caution">
    <text evidence="8">Lacks conserved residue(s) required for the propagation of feature annotation.</text>
</comment>
<dbReference type="InterPro" id="IPR020555">
    <property type="entry name" value="MECDP_synthase_CS"/>
</dbReference>
<name>A0A1I4V1Y7_9BACT</name>
<keyword evidence="12" id="KW-1185">Reference proteome</keyword>
<evidence type="ECO:0000313" key="11">
    <source>
        <dbReference type="EMBL" id="SFM95113.1"/>
    </source>
</evidence>
<dbReference type="PANTHER" id="PTHR43181:SF1">
    <property type="entry name" value="2-C-METHYL-D-ERYTHRITOL 2,4-CYCLODIPHOSPHATE SYNTHASE, CHLOROPLASTIC"/>
    <property type="match status" value="1"/>
</dbReference>
<dbReference type="InterPro" id="IPR003526">
    <property type="entry name" value="MECDP_synthase"/>
</dbReference>
<evidence type="ECO:0000256" key="6">
    <source>
        <dbReference type="ARBA" id="ARBA00023229"/>
    </source>
</evidence>
<dbReference type="EMBL" id="FOUU01000007">
    <property type="protein sequence ID" value="SFM95113.1"/>
    <property type="molecule type" value="Genomic_DNA"/>
</dbReference>
<dbReference type="Pfam" id="PF02542">
    <property type="entry name" value="YgbB"/>
    <property type="match status" value="1"/>
</dbReference>
<feature type="site" description="Transition state stabilizer" evidence="8">
    <location>
        <position position="39"/>
    </location>
</feature>
<feature type="binding site" evidence="8">
    <location>
        <begin position="137"/>
        <end position="140"/>
    </location>
    <ligand>
        <name>4-CDP-2-C-methyl-D-erythritol 2-phosphate</name>
        <dbReference type="ChEBI" id="CHEBI:57919"/>
    </ligand>
</feature>
<dbReference type="UniPathway" id="UPA00056">
    <property type="reaction ID" value="UER00095"/>
</dbReference>
<sequence length="167" mass="18092">MENGALRVGFGYDVHAFAEGRRLILGGIEIPYELGLAGHSDADVVIHSICDALLGAAALGDIGRHFPDTDPAYRGISSLILLRRVKDLLKEHGFVVSNVDVTIVAQKPRLAPYVDLMVRRICDELGWRRGLLNIKATTTEGLGFAGRGEGIASYAIALIMKIQEKNP</sequence>
<proteinExistence type="inferred from homology"/>
<evidence type="ECO:0000259" key="10">
    <source>
        <dbReference type="Pfam" id="PF02542"/>
    </source>
</evidence>
<dbReference type="AlphaFoldDB" id="A0A1I4V1Y7"/>
<comment type="catalytic activity">
    <reaction evidence="1 8 9">
        <text>4-CDP-2-C-methyl-D-erythritol 2-phosphate = 2-C-methyl-D-erythritol 2,4-cyclic diphosphate + CMP</text>
        <dbReference type="Rhea" id="RHEA:23864"/>
        <dbReference type="ChEBI" id="CHEBI:57919"/>
        <dbReference type="ChEBI" id="CHEBI:58483"/>
        <dbReference type="ChEBI" id="CHEBI:60377"/>
        <dbReference type="EC" id="4.6.1.12"/>
    </reaction>
</comment>
<gene>
    <name evidence="8" type="primary">ispF</name>
    <name evidence="11" type="ORF">SAMN05660836_02095</name>
</gene>
<feature type="domain" description="2-C-methyl-D-erythritol 2,4-cyclodiphosphate synthase" evidence="10">
    <location>
        <begin position="6"/>
        <end position="159"/>
    </location>
</feature>
<dbReference type="GO" id="GO:0046872">
    <property type="term" value="F:metal ion binding"/>
    <property type="evidence" value="ECO:0007669"/>
    <property type="project" value="UniProtKB-KW"/>
</dbReference>
<feature type="binding site" evidence="8">
    <location>
        <begin position="61"/>
        <end position="63"/>
    </location>
    <ligand>
        <name>4-CDP-2-C-methyl-D-erythritol 2-phosphate</name>
        <dbReference type="ChEBI" id="CHEBI:57919"/>
    </ligand>
</feature>
<keyword evidence="5 8" id="KW-0479">Metal-binding</keyword>
<dbReference type="SUPFAM" id="SSF69765">
    <property type="entry name" value="IpsF-like"/>
    <property type="match status" value="1"/>
</dbReference>
<accession>A0A1I4V1Y7</accession>
<dbReference type="EC" id="4.6.1.12" evidence="4 8"/>
<feature type="site" description="Transition state stabilizer" evidence="8">
    <location>
        <position position="138"/>
    </location>
</feature>
<dbReference type="GO" id="GO:0008685">
    <property type="term" value="F:2-C-methyl-D-erythritol 2,4-cyclodiphosphate synthase activity"/>
    <property type="evidence" value="ECO:0007669"/>
    <property type="project" value="UniProtKB-UniRule"/>
</dbReference>
<reference evidence="12" key="1">
    <citation type="submission" date="2016-10" db="EMBL/GenBank/DDBJ databases">
        <authorList>
            <person name="Varghese N."/>
            <person name="Submissions S."/>
        </authorList>
    </citation>
    <scope>NUCLEOTIDE SEQUENCE [LARGE SCALE GENOMIC DNA]</scope>
    <source>
        <strain evidence="12">DSM 9990</strain>
    </source>
</reference>
<dbReference type="Gene3D" id="3.30.1330.50">
    <property type="entry name" value="2-C-methyl-D-erythritol 2,4-cyclodiphosphate synthase"/>
    <property type="match status" value="1"/>
</dbReference>
<evidence type="ECO:0000256" key="2">
    <source>
        <dbReference type="ARBA" id="ARBA00004709"/>
    </source>
</evidence>
<evidence type="ECO:0000256" key="4">
    <source>
        <dbReference type="ARBA" id="ARBA00012579"/>
    </source>
</evidence>
<evidence type="ECO:0000256" key="8">
    <source>
        <dbReference type="HAMAP-Rule" id="MF_00107"/>
    </source>
</evidence>
<feature type="binding site" evidence="8">
    <location>
        <position position="13"/>
    </location>
    <ligand>
        <name>a divalent metal cation</name>
        <dbReference type="ChEBI" id="CHEBI:60240"/>
    </ligand>
</feature>
<evidence type="ECO:0000256" key="3">
    <source>
        <dbReference type="ARBA" id="ARBA00008480"/>
    </source>
</evidence>
<dbReference type="RefSeq" id="WP_177193611.1">
    <property type="nucleotide sequence ID" value="NZ_FOUU01000007.1"/>
</dbReference>